<name>A0ABQ5U6A3_9PROT</name>
<sequence>MLTTSLVIGLVLGGTYALAALGLTMQYGVSRIMNLAYGEFVIVAAFATFVLVSTLGLDPLLSLLLVGPAAFVISYAVYSVLMAPLVKRSRKGGNLEIDSILVTFGLLFLIQGILLVIFGADFQSYSYLNVAVDLFGVTIAANQVLAFGLATVLGIGLFLLIRFTRWGLILRAVAHRPDNAPLVAINVDRVAQLAFAFGGMLAAQAGVVISMFQTFTATAGVVFTMKALIVVIMGGVGNFLGALIAGLILGLVEAFVSAYLDPGLTLASTYLIFLVLLLWRPQGLFGKSVS</sequence>
<accession>A0ABQ5U6A3</accession>
<evidence type="ECO:0000256" key="7">
    <source>
        <dbReference type="ARBA" id="ARBA00023136"/>
    </source>
</evidence>
<organism evidence="10 11">
    <name type="scientific">Sneathiella chinensis</name>
    <dbReference type="NCBI Taxonomy" id="349750"/>
    <lineage>
        <taxon>Bacteria</taxon>
        <taxon>Pseudomonadati</taxon>
        <taxon>Pseudomonadota</taxon>
        <taxon>Alphaproteobacteria</taxon>
        <taxon>Sneathiellales</taxon>
        <taxon>Sneathiellaceae</taxon>
        <taxon>Sneathiella</taxon>
    </lineage>
</organism>
<feature type="transmembrane region" description="Helical" evidence="9">
    <location>
        <begin position="259"/>
        <end position="279"/>
    </location>
</feature>
<evidence type="ECO:0000256" key="2">
    <source>
        <dbReference type="ARBA" id="ARBA00022448"/>
    </source>
</evidence>
<gene>
    <name evidence="10" type="ORF">GCM10007924_19740</name>
</gene>
<feature type="transmembrane region" description="Helical" evidence="9">
    <location>
        <begin position="193"/>
        <end position="215"/>
    </location>
</feature>
<feature type="transmembrane region" description="Helical" evidence="9">
    <location>
        <begin position="35"/>
        <end position="57"/>
    </location>
</feature>
<evidence type="ECO:0000313" key="10">
    <source>
        <dbReference type="EMBL" id="GLQ06753.1"/>
    </source>
</evidence>
<reference evidence="10" key="2">
    <citation type="submission" date="2023-01" db="EMBL/GenBank/DDBJ databases">
        <title>Draft genome sequence of Sneathiella chinensis strain NBRC 103408.</title>
        <authorList>
            <person name="Sun Q."/>
            <person name="Mori K."/>
        </authorList>
    </citation>
    <scope>NUCLEOTIDE SEQUENCE</scope>
    <source>
        <strain evidence="10">NBRC 103408</strain>
    </source>
</reference>
<comment type="caution">
    <text evidence="10">The sequence shown here is derived from an EMBL/GenBank/DDBJ whole genome shotgun (WGS) entry which is preliminary data.</text>
</comment>
<proteinExistence type="inferred from homology"/>
<protein>
    <submittedName>
        <fullName evidence="10">Branched-chain amino acid ABC transporter permease</fullName>
    </submittedName>
</protein>
<dbReference type="Pfam" id="PF02653">
    <property type="entry name" value="BPD_transp_2"/>
    <property type="match status" value="1"/>
</dbReference>
<reference evidence="10" key="1">
    <citation type="journal article" date="2014" name="Int. J. Syst. Evol. Microbiol.">
        <title>Complete genome of a new Firmicutes species belonging to the dominant human colonic microbiota ('Ruminococcus bicirculans') reveals two chromosomes and a selective capacity to utilize plant glucans.</title>
        <authorList>
            <consortium name="NISC Comparative Sequencing Program"/>
            <person name="Wegmann U."/>
            <person name="Louis P."/>
            <person name="Goesmann A."/>
            <person name="Henrissat B."/>
            <person name="Duncan S.H."/>
            <person name="Flint H.J."/>
        </authorList>
    </citation>
    <scope>NUCLEOTIDE SEQUENCE</scope>
    <source>
        <strain evidence="10">NBRC 103408</strain>
    </source>
</reference>
<keyword evidence="7 9" id="KW-0472">Membrane</keyword>
<evidence type="ECO:0000256" key="5">
    <source>
        <dbReference type="ARBA" id="ARBA00022970"/>
    </source>
</evidence>
<dbReference type="CDD" id="cd06582">
    <property type="entry name" value="TM_PBP1_LivH_like"/>
    <property type="match status" value="1"/>
</dbReference>
<evidence type="ECO:0000256" key="6">
    <source>
        <dbReference type="ARBA" id="ARBA00022989"/>
    </source>
</evidence>
<feature type="transmembrane region" description="Helical" evidence="9">
    <location>
        <begin position="6"/>
        <end position="23"/>
    </location>
</feature>
<feature type="transmembrane region" description="Helical" evidence="9">
    <location>
        <begin position="140"/>
        <end position="161"/>
    </location>
</feature>
<dbReference type="PANTHER" id="PTHR11795">
    <property type="entry name" value="BRANCHED-CHAIN AMINO ACID TRANSPORT SYSTEM PERMEASE PROTEIN LIVH"/>
    <property type="match status" value="1"/>
</dbReference>
<feature type="transmembrane region" description="Helical" evidence="9">
    <location>
        <begin position="227"/>
        <end position="252"/>
    </location>
</feature>
<keyword evidence="11" id="KW-1185">Reference proteome</keyword>
<keyword evidence="4 9" id="KW-0812">Transmembrane</keyword>
<keyword evidence="3" id="KW-1003">Cell membrane</keyword>
<evidence type="ECO:0000256" key="3">
    <source>
        <dbReference type="ARBA" id="ARBA00022475"/>
    </source>
</evidence>
<comment type="subcellular location">
    <subcellularLocation>
        <location evidence="1">Cell membrane</location>
        <topology evidence="1">Multi-pass membrane protein</topology>
    </subcellularLocation>
</comment>
<feature type="transmembrane region" description="Helical" evidence="9">
    <location>
        <begin position="63"/>
        <end position="86"/>
    </location>
</feature>
<dbReference type="InterPro" id="IPR001851">
    <property type="entry name" value="ABC_transp_permease"/>
</dbReference>
<keyword evidence="5" id="KW-0029">Amino-acid transport</keyword>
<evidence type="ECO:0000313" key="11">
    <source>
        <dbReference type="Proteomes" id="UP001161409"/>
    </source>
</evidence>
<comment type="similarity">
    <text evidence="8">Belongs to the binding-protein-dependent transport system permease family. LivHM subfamily.</text>
</comment>
<dbReference type="InterPro" id="IPR052157">
    <property type="entry name" value="BCAA_transport_permease"/>
</dbReference>
<keyword evidence="2" id="KW-0813">Transport</keyword>
<evidence type="ECO:0000256" key="4">
    <source>
        <dbReference type="ARBA" id="ARBA00022692"/>
    </source>
</evidence>
<evidence type="ECO:0000256" key="9">
    <source>
        <dbReference type="SAM" id="Phobius"/>
    </source>
</evidence>
<dbReference type="Proteomes" id="UP001161409">
    <property type="component" value="Unassembled WGS sequence"/>
</dbReference>
<dbReference type="RefSeq" id="WP_169562160.1">
    <property type="nucleotide sequence ID" value="NZ_BSNF01000007.1"/>
</dbReference>
<feature type="transmembrane region" description="Helical" evidence="9">
    <location>
        <begin position="98"/>
        <end position="120"/>
    </location>
</feature>
<dbReference type="PANTHER" id="PTHR11795:SF445">
    <property type="entry name" value="AMINO ACID ABC TRANSPORTER PERMEASE PROTEIN"/>
    <property type="match status" value="1"/>
</dbReference>
<dbReference type="EMBL" id="BSNF01000007">
    <property type="protein sequence ID" value="GLQ06753.1"/>
    <property type="molecule type" value="Genomic_DNA"/>
</dbReference>
<evidence type="ECO:0000256" key="8">
    <source>
        <dbReference type="ARBA" id="ARBA00037998"/>
    </source>
</evidence>
<keyword evidence="6 9" id="KW-1133">Transmembrane helix</keyword>
<evidence type="ECO:0000256" key="1">
    <source>
        <dbReference type="ARBA" id="ARBA00004651"/>
    </source>
</evidence>